<dbReference type="Proteomes" id="UP001059120">
    <property type="component" value="Chromosome 1"/>
</dbReference>
<evidence type="ECO:0000259" key="8">
    <source>
        <dbReference type="PROSITE" id="PS51192"/>
    </source>
</evidence>
<dbReference type="InterPro" id="IPR027417">
    <property type="entry name" value="P-loop_NTPase"/>
</dbReference>
<dbReference type="Gene3D" id="3.40.50.300">
    <property type="entry name" value="P-loop containing nucleotide triphosphate hydrolases"/>
    <property type="match status" value="2"/>
</dbReference>
<evidence type="ECO:0000256" key="2">
    <source>
        <dbReference type="ARBA" id="ARBA00022801"/>
    </source>
</evidence>
<dbReference type="Pfam" id="PF00271">
    <property type="entry name" value="Helicase_C"/>
    <property type="match status" value="1"/>
</dbReference>
<feature type="region of interest" description="Disordered" evidence="7">
    <location>
        <begin position="367"/>
        <end position="413"/>
    </location>
</feature>
<evidence type="ECO:0000313" key="11">
    <source>
        <dbReference type="Proteomes" id="UP001059120"/>
    </source>
</evidence>
<dbReference type="InterPro" id="IPR014001">
    <property type="entry name" value="Helicase_ATP-bd"/>
</dbReference>
<name>A0ABY5G3U3_VIBPE</name>
<keyword evidence="1 6" id="KW-0547">Nucleotide-binding</keyword>
<dbReference type="SMART" id="SM00490">
    <property type="entry name" value="HELICc"/>
    <property type="match status" value="1"/>
</dbReference>
<keyword evidence="4 6" id="KW-0067">ATP-binding</keyword>
<dbReference type="CDD" id="cd00268">
    <property type="entry name" value="DEADc"/>
    <property type="match status" value="1"/>
</dbReference>
<evidence type="ECO:0000256" key="7">
    <source>
        <dbReference type="SAM" id="MobiDB-lite"/>
    </source>
</evidence>
<reference evidence="10" key="1">
    <citation type="submission" date="2022-01" db="EMBL/GenBank/DDBJ databases">
        <title>Alginate degradation mechanism of Vibrio pelagius WXL662.</title>
        <authorList>
            <person name="He X."/>
        </authorList>
    </citation>
    <scope>NUCLEOTIDE SEQUENCE</scope>
    <source>
        <strain evidence="10">WXL662</strain>
    </source>
</reference>
<dbReference type="InterPro" id="IPR000629">
    <property type="entry name" value="RNA-helicase_DEAD-box_CS"/>
</dbReference>
<evidence type="ECO:0000256" key="3">
    <source>
        <dbReference type="ARBA" id="ARBA00022806"/>
    </source>
</evidence>
<feature type="domain" description="Helicase C-terminal" evidence="9">
    <location>
        <begin position="224"/>
        <end position="377"/>
    </location>
</feature>
<dbReference type="InterPro" id="IPR001650">
    <property type="entry name" value="Helicase_C-like"/>
</dbReference>
<dbReference type="PROSITE" id="PS51194">
    <property type="entry name" value="HELICASE_CTER"/>
    <property type="match status" value="1"/>
</dbReference>
<accession>A0ABY5G3U3</accession>
<keyword evidence="2 6" id="KW-0378">Hydrolase</keyword>
<feature type="domain" description="Helicase ATP-binding" evidence="8">
    <location>
        <begin position="31"/>
        <end position="201"/>
    </location>
</feature>
<proteinExistence type="inferred from homology"/>
<dbReference type="InterPro" id="IPR011545">
    <property type="entry name" value="DEAD/DEAH_box_helicase_dom"/>
</dbReference>
<dbReference type="CDD" id="cd18787">
    <property type="entry name" value="SF2_C_DEAD"/>
    <property type="match status" value="1"/>
</dbReference>
<protein>
    <submittedName>
        <fullName evidence="10">DEAD/DEAH box helicase</fullName>
    </submittedName>
</protein>
<dbReference type="GO" id="GO:0004386">
    <property type="term" value="F:helicase activity"/>
    <property type="evidence" value="ECO:0007669"/>
    <property type="project" value="UniProtKB-KW"/>
</dbReference>
<dbReference type="EMBL" id="CP090614">
    <property type="protein sequence ID" value="UTT84537.1"/>
    <property type="molecule type" value="Genomic_DNA"/>
</dbReference>
<comment type="similarity">
    <text evidence="5 6">Belongs to the DEAD box helicase family.</text>
</comment>
<gene>
    <name evidence="10" type="ORF">LZI70_12750</name>
</gene>
<evidence type="ECO:0000256" key="6">
    <source>
        <dbReference type="RuleBase" id="RU000492"/>
    </source>
</evidence>
<evidence type="ECO:0000256" key="4">
    <source>
        <dbReference type="ARBA" id="ARBA00022840"/>
    </source>
</evidence>
<dbReference type="Pfam" id="PF00270">
    <property type="entry name" value="DEAD"/>
    <property type="match status" value="1"/>
</dbReference>
<organism evidence="10 11">
    <name type="scientific">Vibrio pelagius</name>
    <dbReference type="NCBI Taxonomy" id="28169"/>
    <lineage>
        <taxon>Bacteria</taxon>
        <taxon>Pseudomonadati</taxon>
        <taxon>Pseudomonadota</taxon>
        <taxon>Gammaproteobacteria</taxon>
        <taxon>Vibrionales</taxon>
        <taxon>Vibrionaceae</taxon>
        <taxon>Vibrio</taxon>
    </lineage>
</organism>
<keyword evidence="11" id="KW-1185">Reference proteome</keyword>
<dbReference type="PANTHER" id="PTHR47959">
    <property type="entry name" value="ATP-DEPENDENT RNA HELICASE RHLE-RELATED"/>
    <property type="match status" value="1"/>
</dbReference>
<sequence length="413" mass="45374">MTFKSLNLCSELIEALPQTLQQPTEIQTKTIPAIIEKRDLLALAQTGSGKTLAFGLGGLHNLEHGIDAVQSLIVVPTRELANQVASSIEPFARALSIRIATFIGGMSEESISDMLSQEPQMIVATPGRLVSLIEHGSLSLLQCKSFVLDEADRLLDMGFWPDIQAIKKSLPAKHQTLLFSATLPTELEQQAETLLFKPLKVSVHPKNSVVENIQETLYLVNKGSKPQALISLLKQHQNTQSLVFIGAKDNADALTKKLKKAKLNVEALHGNKTQEERSQILDDFKQGKIETLVATDVMARGIHIDDLPLVINFELPAHSASYVHRVGRTARAGANGHAISLVSHSEMDTLNAIRLLTERALPIQSLDGFPVTDKPATEGTQRKRPPKDKQANRRTAKKKSIKQFKSKNSRQAN</sequence>
<evidence type="ECO:0000259" key="9">
    <source>
        <dbReference type="PROSITE" id="PS51194"/>
    </source>
</evidence>
<dbReference type="SMART" id="SM00487">
    <property type="entry name" value="DEXDc"/>
    <property type="match status" value="1"/>
</dbReference>
<dbReference type="RefSeq" id="WP_255230487.1">
    <property type="nucleotide sequence ID" value="NZ_CP090614.1"/>
</dbReference>
<feature type="compositionally biased region" description="Basic residues" evidence="7">
    <location>
        <begin position="382"/>
        <end position="413"/>
    </location>
</feature>
<dbReference type="InterPro" id="IPR044742">
    <property type="entry name" value="DEAD/DEAH_RhlB"/>
</dbReference>
<dbReference type="PANTHER" id="PTHR47959:SF2">
    <property type="entry name" value="ATP-DEPENDENT RNA HELICASE DEAD BOX FAMILY"/>
    <property type="match status" value="1"/>
</dbReference>
<dbReference type="SUPFAM" id="SSF52540">
    <property type="entry name" value="P-loop containing nucleoside triphosphate hydrolases"/>
    <property type="match status" value="1"/>
</dbReference>
<evidence type="ECO:0000256" key="1">
    <source>
        <dbReference type="ARBA" id="ARBA00022741"/>
    </source>
</evidence>
<evidence type="ECO:0000313" key="10">
    <source>
        <dbReference type="EMBL" id="UTT84537.1"/>
    </source>
</evidence>
<evidence type="ECO:0000256" key="5">
    <source>
        <dbReference type="ARBA" id="ARBA00038437"/>
    </source>
</evidence>
<dbReference type="PROSITE" id="PS51192">
    <property type="entry name" value="HELICASE_ATP_BIND_1"/>
    <property type="match status" value="1"/>
</dbReference>
<dbReference type="InterPro" id="IPR050079">
    <property type="entry name" value="DEAD_box_RNA_helicase"/>
</dbReference>
<keyword evidence="3 6" id="KW-0347">Helicase</keyword>
<dbReference type="PROSITE" id="PS00039">
    <property type="entry name" value="DEAD_ATP_HELICASE"/>
    <property type="match status" value="1"/>
</dbReference>